<name>A0A420CLK2_9FLAO</name>
<evidence type="ECO:0000313" key="1">
    <source>
        <dbReference type="EMBL" id="GGG60627.1"/>
    </source>
</evidence>
<dbReference type="EMBL" id="RAQH01000012">
    <property type="protein sequence ID" value="RKE79156.1"/>
    <property type="molecule type" value="Genomic_DNA"/>
</dbReference>
<dbReference type="AlphaFoldDB" id="A0A420CLK2"/>
<gene>
    <name evidence="2" type="ORF">BXY58_3423</name>
    <name evidence="1" type="ORF">GCM10007332_22960</name>
</gene>
<evidence type="ECO:0000313" key="2">
    <source>
        <dbReference type="EMBL" id="RKE79156.1"/>
    </source>
</evidence>
<evidence type="ECO:0000313" key="4">
    <source>
        <dbReference type="Proteomes" id="UP000658202"/>
    </source>
</evidence>
<dbReference type="OrthoDB" id="1212437at2"/>
<evidence type="ECO:0000313" key="3">
    <source>
        <dbReference type="Proteomes" id="UP000285906"/>
    </source>
</evidence>
<keyword evidence="4" id="KW-1185">Reference proteome</keyword>
<dbReference type="Proteomes" id="UP000658202">
    <property type="component" value="Unassembled WGS sequence"/>
</dbReference>
<comment type="caution">
    <text evidence="2">The sequence shown here is derived from an EMBL/GenBank/DDBJ whole genome shotgun (WGS) entry which is preliminary data.</text>
</comment>
<dbReference type="RefSeq" id="WP_120214943.1">
    <property type="nucleotide sequence ID" value="NZ_BMCW01000004.1"/>
</dbReference>
<dbReference type="EMBL" id="BMCW01000004">
    <property type="protein sequence ID" value="GGG60627.1"/>
    <property type="molecule type" value="Genomic_DNA"/>
</dbReference>
<reference evidence="1" key="1">
    <citation type="journal article" date="2014" name="Int. J. Syst. Evol. Microbiol.">
        <title>Complete genome of a new Firmicutes species belonging to the dominant human colonic microbiota ('Ruminococcus bicirculans') reveals two chromosomes and a selective capacity to utilize plant glucans.</title>
        <authorList>
            <consortium name="NISC Comparative Sequencing Program"/>
            <person name="Wegmann U."/>
            <person name="Louis P."/>
            <person name="Goesmann A."/>
            <person name="Henrissat B."/>
            <person name="Duncan S.H."/>
            <person name="Flint H.J."/>
        </authorList>
    </citation>
    <scope>NUCLEOTIDE SEQUENCE</scope>
    <source>
        <strain evidence="1">CCM 8490</strain>
    </source>
</reference>
<sequence length="611" mass="70532">MKKIFFPVLLAFSSQLAYSQYLIVGKDSISVKDYMRDNKYGLEQTGPDKSVNATVEFLLLQQLAKEKKADTLNFFVNTVNQKLSELREQKFYPKSIIDPLVQDFVNSNKTETQVLLFIKEKKADDKTDYKALYNEVKSGKMKMEDFLAKNANPEAGKAFYVKPGMLDYELYQQIKNAPVNSYTSFIDKPNVVAFAKVVGTRPSLGYMIFGVLSIPKDDNYEATKAKIYKELESGKKFQAVVKDFGATEEEKNSGGAVMGSPILPDEVYNALKGQKKDFYTKEPILFNDKYFIFNIYNIEPYQLTDDNRRFFQKEMLATSYGEEATSKLVSWLKTQDKFAETKDFDEIKKSYQSYLNPKNPKAVLFTYGKNSVTYEDLKKAIDAQYKSLELIPTSQWADLVDYQADQYVIGVYAKNFENLPDVKPELTELKKNLYSEYIFSEYLKEGVKNNPQLYTDYYNQNKSKFVWEKRAESRAAVISDPQLVKEIEKEVKDPKKWTALKEKYKNQVNDKNQVLVHFEEGKIQESADIFKKHNVPFKKGTFLTKISGRDVVVAIDELLPEQQMTLDEAKEDMTDAVTEKFLQKTLADQRAKTKVEIQPSFMAELNKNFKK</sequence>
<reference evidence="2 3" key="2">
    <citation type="submission" date="2018-09" db="EMBL/GenBank/DDBJ databases">
        <title>Genomic Encyclopedia of Archaeal and Bacterial Type Strains, Phase II (KMG-II): from individual species to whole genera.</title>
        <authorList>
            <person name="Goeker M."/>
        </authorList>
    </citation>
    <scope>NUCLEOTIDE SEQUENCE [LARGE SCALE GENOMIC DNA]</scope>
    <source>
        <strain evidence="2 3">DSM 27620</strain>
    </source>
</reference>
<organism evidence="2 3">
    <name type="scientific">Epilithonimonas arachidiradicis</name>
    <dbReference type="NCBI Taxonomy" id="1617282"/>
    <lineage>
        <taxon>Bacteria</taxon>
        <taxon>Pseudomonadati</taxon>
        <taxon>Bacteroidota</taxon>
        <taxon>Flavobacteriia</taxon>
        <taxon>Flavobacteriales</taxon>
        <taxon>Weeksellaceae</taxon>
        <taxon>Chryseobacterium group</taxon>
        <taxon>Epilithonimonas</taxon>
    </lineage>
</organism>
<reference evidence="4" key="3">
    <citation type="journal article" date="2019" name="Int. J. Syst. Evol. Microbiol.">
        <title>The Global Catalogue of Microorganisms (GCM) 10K type strain sequencing project: providing services to taxonomists for standard genome sequencing and annotation.</title>
        <authorList>
            <consortium name="The Broad Institute Genomics Platform"/>
            <consortium name="The Broad Institute Genome Sequencing Center for Infectious Disease"/>
            <person name="Wu L."/>
            <person name="Ma J."/>
        </authorList>
    </citation>
    <scope>NUCLEOTIDE SEQUENCE [LARGE SCALE GENOMIC DNA]</scope>
    <source>
        <strain evidence="4">CCM 8490</strain>
    </source>
</reference>
<keyword evidence="2" id="KW-0413">Isomerase</keyword>
<dbReference type="GO" id="GO:0016853">
    <property type="term" value="F:isomerase activity"/>
    <property type="evidence" value="ECO:0007669"/>
    <property type="project" value="UniProtKB-KW"/>
</dbReference>
<reference evidence="1" key="4">
    <citation type="submission" date="2024-05" db="EMBL/GenBank/DDBJ databases">
        <authorList>
            <person name="Sun Q."/>
            <person name="Sedlacek I."/>
        </authorList>
    </citation>
    <scope>NUCLEOTIDE SEQUENCE</scope>
    <source>
        <strain evidence="1">CCM 8490</strain>
    </source>
</reference>
<dbReference type="Proteomes" id="UP000285906">
    <property type="component" value="Unassembled WGS sequence"/>
</dbReference>
<protein>
    <submittedName>
        <fullName evidence="2">Peptidyl-prolyl cis-trans isomerase SurA</fullName>
    </submittedName>
</protein>
<proteinExistence type="predicted"/>
<accession>A0A420CLK2</accession>